<dbReference type="PANTHER" id="PTHR43479:SF7">
    <property type="entry name" value="TETR-FAMILY TRANSCRIPTIONAL REGULATOR"/>
    <property type="match status" value="1"/>
</dbReference>
<dbReference type="Gene3D" id="1.10.357.10">
    <property type="entry name" value="Tetracycline Repressor, domain 2"/>
    <property type="match status" value="1"/>
</dbReference>
<name>A0A1C0ZTQ0_9BACL</name>
<feature type="domain" description="HTH tetR-type" evidence="3">
    <location>
        <begin position="8"/>
        <end position="68"/>
    </location>
</feature>
<dbReference type="Proteomes" id="UP000093309">
    <property type="component" value="Unassembled WGS sequence"/>
</dbReference>
<evidence type="ECO:0000256" key="1">
    <source>
        <dbReference type="ARBA" id="ARBA00023125"/>
    </source>
</evidence>
<dbReference type="GO" id="GO:0003677">
    <property type="term" value="F:DNA binding"/>
    <property type="evidence" value="ECO:0007669"/>
    <property type="project" value="UniProtKB-UniRule"/>
</dbReference>
<dbReference type="Pfam" id="PF14278">
    <property type="entry name" value="TetR_C_8"/>
    <property type="match status" value="1"/>
</dbReference>
<dbReference type="SUPFAM" id="SSF46689">
    <property type="entry name" value="Homeodomain-like"/>
    <property type="match status" value="1"/>
</dbReference>
<keyword evidence="1 2" id="KW-0238">DNA-binding</keyword>
<evidence type="ECO:0000313" key="5">
    <source>
        <dbReference type="Proteomes" id="UP000093309"/>
    </source>
</evidence>
<dbReference type="AlphaFoldDB" id="A0A1C0ZTQ0"/>
<accession>A0A1C0ZTQ0</accession>
<organism evidence="4 5">
    <name type="scientific">Paenibacillus pectinilyticus</name>
    <dbReference type="NCBI Taxonomy" id="512399"/>
    <lineage>
        <taxon>Bacteria</taxon>
        <taxon>Bacillati</taxon>
        <taxon>Bacillota</taxon>
        <taxon>Bacilli</taxon>
        <taxon>Bacillales</taxon>
        <taxon>Paenibacillaceae</taxon>
        <taxon>Paenibacillus</taxon>
    </lineage>
</organism>
<sequence>MGENRKVQYTKRVIRESYLSLLSKKPIGKITVAEICKLADINRGTFYQHYKDVYHLQEIIEDELYIKFERMQPLRKENNFSAITFAAVSLIYEEKELCHSILGKHGNTPFIERVFDLCRQNTFEMYEKIGISGSDSNYIYNYLLSGSTGIIQTWVESDFNEAPEAIVNYIDNLSRKGLSAYSKHVNS</sequence>
<feature type="DNA-binding region" description="H-T-H motif" evidence="2">
    <location>
        <begin position="31"/>
        <end position="50"/>
    </location>
</feature>
<evidence type="ECO:0000256" key="2">
    <source>
        <dbReference type="PROSITE-ProRule" id="PRU00335"/>
    </source>
</evidence>
<comment type="caution">
    <text evidence="4">The sequence shown here is derived from an EMBL/GenBank/DDBJ whole genome shotgun (WGS) entry which is preliminary data.</text>
</comment>
<evidence type="ECO:0000259" key="3">
    <source>
        <dbReference type="PROSITE" id="PS50977"/>
    </source>
</evidence>
<dbReference type="EMBL" id="LYPC01000028">
    <property type="protein sequence ID" value="OCT11431.1"/>
    <property type="molecule type" value="Genomic_DNA"/>
</dbReference>
<protein>
    <submittedName>
        <fullName evidence="4">Transcriptional regulator</fullName>
    </submittedName>
</protein>
<dbReference type="PROSITE" id="PS50977">
    <property type="entry name" value="HTH_TETR_2"/>
    <property type="match status" value="1"/>
</dbReference>
<dbReference type="InterPro" id="IPR001647">
    <property type="entry name" value="HTH_TetR"/>
</dbReference>
<dbReference type="OrthoDB" id="9810250at2"/>
<proteinExistence type="predicted"/>
<dbReference type="STRING" id="512399.A8709_07110"/>
<dbReference type="InterPro" id="IPR050624">
    <property type="entry name" value="HTH-type_Tx_Regulator"/>
</dbReference>
<keyword evidence="5" id="KW-1185">Reference proteome</keyword>
<reference evidence="5" key="1">
    <citation type="submission" date="2016-05" db="EMBL/GenBank/DDBJ databases">
        <title>Paenibacillus oryzae. sp. nov., isolated from the rice root.</title>
        <authorList>
            <person name="Zhang J."/>
            <person name="Zhang X."/>
        </authorList>
    </citation>
    <scope>NUCLEOTIDE SEQUENCE [LARGE SCALE GENOMIC DNA]</scope>
    <source>
        <strain evidence="5">KCTC13222</strain>
    </source>
</reference>
<evidence type="ECO:0000313" key="4">
    <source>
        <dbReference type="EMBL" id="OCT11431.1"/>
    </source>
</evidence>
<dbReference type="PANTHER" id="PTHR43479">
    <property type="entry name" value="ACREF/ENVCD OPERON REPRESSOR-RELATED"/>
    <property type="match status" value="1"/>
</dbReference>
<gene>
    <name evidence="4" type="ORF">A8709_07110</name>
</gene>
<dbReference type="InterPro" id="IPR009057">
    <property type="entry name" value="Homeodomain-like_sf"/>
</dbReference>
<dbReference type="RefSeq" id="WP_065858457.1">
    <property type="nucleotide sequence ID" value="NZ_LYPC01000028.1"/>
</dbReference>
<dbReference type="InterPro" id="IPR039532">
    <property type="entry name" value="TetR_C_Firmicutes"/>
</dbReference>